<proteinExistence type="predicted"/>
<gene>
    <name evidence="1" type="ORF">R3P96_04155</name>
</gene>
<sequence length="172" mass="18170">MTSEIDSLAVESGDSIVGIGALLVHDGSVRFAPNAPDERAATESAVTISVSGRSPVTSSGGWVSLSGTLLDGAIEADVIDAIDRPEFPGEPTLRIREPAGSAWTNDAVLEAVEQSGSDLRGASGAYRDDTGTLVLTLDYLYLDRRSCEWLSRPHPGPIDVWVALRPAPLDRI</sequence>
<organism evidence="1 2">
    <name type="scientific">Rhodococcoides yunnanense</name>
    <dbReference type="NCBI Taxonomy" id="278209"/>
    <lineage>
        <taxon>Bacteria</taxon>
        <taxon>Bacillati</taxon>
        <taxon>Actinomycetota</taxon>
        <taxon>Actinomycetes</taxon>
        <taxon>Mycobacteriales</taxon>
        <taxon>Nocardiaceae</taxon>
        <taxon>Rhodococcoides</taxon>
    </lineage>
</organism>
<dbReference type="RefSeq" id="WP_317563326.1">
    <property type="nucleotide sequence ID" value="NZ_JAWLJX010000001.1"/>
</dbReference>
<dbReference type="EMBL" id="JAWLJX010000001">
    <property type="protein sequence ID" value="MDV6260525.1"/>
    <property type="molecule type" value="Genomic_DNA"/>
</dbReference>
<evidence type="ECO:0000313" key="1">
    <source>
        <dbReference type="EMBL" id="MDV6260525.1"/>
    </source>
</evidence>
<evidence type="ECO:0000313" key="2">
    <source>
        <dbReference type="Proteomes" id="UP001185755"/>
    </source>
</evidence>
<name>A0ABU4B8K8_9NOCA</name>
<reference evidence="1 2" key="1">
    <citation type="submission" date="2023-10" db="EMBL/GenBank/DDBJ databases">
        <title>Development of a sustainable strategy for remediation of hydrocarbon-contaminated territories based on the waste exchange concept.</title>
        <authorList>
            <person name="Krivoruchko A."/>
        </authorList>
    </citation>
    <scope>NUCLEOTIDE SEQUENCE [LARGE SCALE GENOMIC DNA]</scope>
    <source>
        <strain evidence="1 2">IEGM 1323</strain>
    </source>
</reference>
<accession>A0ABU4B8K8</accession>
<protein>
    <submittedName>
        <fullName evidence="1">Uncharacterized protein</fullName>
    </submittedName>
</protein>
<comment type="caution">
    <text evidence="1">The sequence shown here is derived from an EMBL/GenBank/DDBJ whole genome shotgun (WGS) entry which is preliminary data.</text>
</comment>
<dbReference type="Proteomes" id="UP001185755">
    <property type="component" value="Unassembled WGS sequence"/>
</dbReference>
<keyword evidence="2" id="KW-1185">Reference proteome</keyword>